<dbReference type="RefSeq" id="WP_063680976.1">
    <property type="nucleotide sequence ID" value="NZ_LSEF01000090.1"/>
</dbReference>
<feature type="compositionally biased region" description="Basic residues" evidence="1">
    <location>
        <begin position="54"/>
        <end position="73"/>
    </location>
</feature>
<evidence type="ECO:0000256" key="1">
    <source>
        <dbReference type="SAM" id="MobiDB-lite"/>
    </source>
</evidence>
<comment type="caution">
    <text evidence="2">The sequence shown here is derived from an EMBL/GenBank/DDBJ whole genome shotgun (WGS) entry which is preliminary data.</text>
</comment>
<accession>A0A176YWZ4</accession>
<organism evidence="2 3">
    <name type="scientific">Bradyrhizobium neotropicale</name>
    <dbReference type="NCBI Taxonomy" id="1497615"/>
    <lineage>
        <taxon>Bacteria</taxon>
        <taxon>Pseudomonadati</taxon>
        <taxon>Pseudomonadota</taxon>
        <taxon>Alphaproteobacteria</taxon>
        <taxon>Hyphomicrobiales</taxon>
        <taxon>Nitrobacteraceae</taxon>
        <taxon>Bradyrhizobium</taxon>
    </lineage>
</organism>
<dbReference type="AlphaFoldDB" id="A0A176YWZ4"/>
<dbReference type="GeneID" id="32580307"/>
<gene>
    <name evidence="2" type="ORF">AXW67_24405</name>
</gene>
<proteinExistence type="predicted"/>
<dbReference type="EMBL" id="LSEF01000090">
    <property type="protein sequence ID" value="OAF11400.1"/>
    <property type="molecule type" value="Genomic_DNA"/>
</dbReference>
<dbReference type="Proteomes" id="UP000077173">
    <property type="component" value="Unassembled WGS sequence"/>
</dbReference>
<dbReference type="Gene3D" id="3.30.200.270">
    <property type="match status" value="1"/>
</dbReference>
<name>A0A176YWZ4_9BRAD</name>
<feature type="compositionally biased region" description="Low complexity" evidence="1">
    <location>
        <begin position="33"/>
        <end position="47"/>
    </location>
</feature>
<feature type="region of interest" description="Disordered" evidence="1">
    <location>
        <begin position="29"/>
        <end position="95"/>
    </location>
</feature>
<evidence type="ECO:0000313" key="3">
    <source>
        <dbReference type="Proteomes" id="UP000077173"/>
    </source>
</evidence>
<keyword evidence="3" id="KW-1185">Reference proteome</keyword>
<reference evidence="2 3" key="1">
    <citation type="submission" date="2016-02" db="EMBL/GenBank/DDBJ databases">
        <title>Draft genome sequence of the strain BR 10247T Bradyrhizobium neotropicale isolated from nodules of Centrolobium paraense.</title>
        <authorList>
            <person name="Simoes-Araujo J.L."/>
            <person name="Barauna A.C."/>
            <person name="Silva K."/>
            <person name="Zilli J.E."/>
        </authorList>
    </citation>
    <scope>NUCLEOTIDE SEQUENCE [LARGE SCALE GENOMIC DNA]</scope>
    <source>
        <strain evidence="2 3">BR 10247</strain>
    </source>
</reference>
<evidence type="ECO:0000313" key="2">
    <source>
        <dbReference type="EMBL" id="OAF11400.1"/>
    </source>
</evidence>
<protein>
    <submittedName>
        <fullName evidence="2">Uncharacterized protein</fullName>
    </submittedName>
</protein>
<sequence>MRNALVTVALVVLLGLIVDGRGPVAQFAPFSSPTPQTLAPATAPPADQAEKARTAKHRGGKAHKKQDHKKQEHRKQEEKHQAVRPPPNQRKIAEKNGYKRVSDLVNFPKFFPGLGIIFVKPDTLPLGPFLCFDRRDRLVATVYMVPIQDIDDHKSLEAAGSSGPVDHVSFYFNPGHPGVDVPHYHVVLWHVTKKQEERVAK</sequence>